<reference evidence="1" key="1">
    <citation type="submission" date="2014-09" db="EMBL/GenBank/DDBJ databases">
        <authorList>
            <person name="Magalhaes I.L.F."/>
            <person name="Oliveira U."/>
            <person name="Santos F.R."/>
            <person name="Vidigal T.H.D.A."/>
            <person name="Brescovit A.D."/>
            <person name="Santos A.J."/>
        </authorList>
    </citation>
    <scope>NUCLEOTIDE SEQUENCE</scope>
    <source>
        <tissue evidence="1">Shoot tissue taken approximately 20 cm above the soil surface</tissue>
    </source>
</reference>
<evidence type="ECO:0000313" key="1">
    <source>
        <dbReference type="EMBL" id="JAE37499.1"/>
    </source>
</evidence>
<protein>
    <submittedName>
        <fullName evidence="1">Uncharacterized protein</fullName>
    </submittedName>
</protein>
<sequence length="95" mass="10678">MLTCRLVPRLRTVGMNLGGSLASSLLVVHPDLGSQEVQADCLCRMIRMMRIFLLLWMMLIQIPDQGLVVDRTWGIKQVPHPINHKTLLLGILSTC</sequence>
<organism evidence="1">
    <name type="scientific">Arundo donax</name>
    <name type="common">Giant reed</name>
    <name type="synonym">Donax arundinaceus</name>
    <dbReference type="NCBI Taxonomy" id="35708"/>
    <lineage>
        <taxon>Eukaryota</taxon>
        <taxon>Viridiplantae</taxon>
        <taxon>Streptophyta</taxon>
        <taxon>Embryophyta</taxon>
        <taxon>Tracheophyta</taxon>
        <taxon>Spermatophyta</taxon>
        <taxon>Magnoliopsida</taxon>
        <taxon>Liliopsida</taxon>
        <taxon>Poales</taxon>
        <taxon>Poaceae</taxon>
        <taxon>PACMAD clade</taxon>
        <taxon>Arundinoideae</taxon>
        <taxon>Arundineae</taxon>
        <taxon>Arundo</taxon>
    </lineage>
</organism>
<name>A0A0A9HNT2_ARUDO</name>
<proteinExistence type="predicted"/>
<dbReference type="EMBL" id="GBRH01160397">
    <property type="protein sequence ID" value="JAE37499.1"/>
    <property type="molecule type" value="Transcribed_RNA"/>
</dbReference>
<reference evidence="1" key="2">
    <citation type="journal article" date="2015" name="Data Brief">
        <title>Shoot transcriptome of the giant reed, Arundo donax.</title>
        <authorList>
            <person name="Barrero R.A."/>
            <person name="Guerrero F.D."/>
            <person name="Moolhuijzen P."/>
            <person name="Goolsby J.A."/>
            <person name="Tidwell J."/>
            <person name="Bellgard S.E."/>
            <person name="Bellgard M.I."/>
        </authorList>
    </citation>
    <scope>NUCLEOTIDE SEQUENCE</scope>
    <source>
        <tissue evidence="1">Shoot tissue taken approximately 20 cm above the soil surface</tissue>
    </source>
</reference>
<dbReference type="AlphaFoldDB" id="A0A0A9HNT2"/>
<accession>A0A0A9HNT2</accession>